<dbReference type="Proteomes" id="UP001597249">
    <property type="component" value="Unassembled WGS sequence"/>
</dbReference>
<dbReference type="InterPro" id="IPR036165">
    <property type="entry name" value="YefM-like_sf"/>
</dbReference>
<dbReference type="Gene3D" id="3.40.1620.10">
    <property type="entry name" value="YefM-like domain"/>
    <property type="match status" value="1"/>
</dbReference>
<sequence length="89" mass="10121">MDAVSYSSFRKNLKSYMQKVNQDSESLLVTVKDPEDTVVVMSKSDYDAMQETMYLLSNPDLMARIRRGDKQVQAGKATVHDLLEDVDDD</sequence>
<comment type="caution">
    <text evidence="3">The sequence shown here is derived from an EMBL/GenBank/DDBJ whole genome shotgun (WGS) entry which is preliminary data.</text>
</comment>
<accession>A0ABW4B638</accession>
<gene>
    <name evidence="3" type="ORF">ACFQ3L_02655</name>
</gene>
<name>A0ABW4B638_9LACO</name>
<dbReference type="EMBL" id="JBHTMO010000005">
    <property type="protein sequence ID" value="MFD1392489.1"/>
    <property type="molecule type" value="Genomic_DNA"/>
</dbReference>
<keyword evidence="4" id="KW-1185">Reference proteome</keyword>
<organism evidence="3 4">
    <name type="scientific">Lacticaseibacillus jixianensis</name>
    <dbReference type="NCBI Taxonomy" id="2486012"/>
    <lineage>
        <taxon>Bacteria</taxon>
        <taxon>Bacillati</taxon>
        <taxon>Bacillota</taxon>
        <taxon>Bacilli</taxon>
        <taxon>Lactobacillales</taxon>
        <taxon>Lactobacillaceae</taxon>
        <taxon>Lacticaseibacillus</taxon>
    </lineage>
</organism>
<evidence type="ECO:0000313" key="4">
    <source>
        <dbReference type="Proteomes" id="UP001597249"/>
    </source>
</evidence>
<evidence type="ECO:0000256" key="1">
    <source>
        <dbReference type="ARBA" id="ARBA00009981"/>
    </source>
</evidence>
<protein>
    <recommendedName>
        <fullName evidence="2">Antitoxin</fullName>
    </recommendedName>
</protein>
<dbReference type="InterPro" id="IPR051405">
    <property type="entry name" value="phD/YefM_antitoxin"/>
</dbReference>
<dbReference type="SUPFAM" id="SSF143120">
    <property type="entry name" value="YefM-like"/>
    <property type="match status" value="1"/>
</dbReference>
<evidence type="ECO:0000313" key="3">
    <source>
        <dbReference type="EMBL" id="MFD1392489.1"/>
    </source>
</evidence>
<reference evidence="4" key="1">
    <citation type="journal article" date="2019" name="Int. J. Syst. Evol. Microbiol.">
        <title>The Global Catalogue of Microorganisms (GCM) 10K type strain sequencing project: providing services to taxonomists for standard genome sequencing and annotation.</title>
        <authorList>
            <consortium name="The Broad Institute Genomics Platform"/>
            <consortium name="The Broad Institute Genome Sequencing Center for Infectious Disease"/>
            <person name="Wu L."/>
            <person name="Ma J."/>
        </authorList>
    </citation>
    <scope>NUCLEOTIDE SEQUENCE [LARGE SCALE GENOMIC DNA]</scope>
    <source>
        <strain evidence="4">CCM 8911</strain>
    </source>
</reference>
<dbReference type="PANTHER" id="PTHR33713:SF6">
    <property type="entry name" value="ANTITOXIN YEFM"/>
    <property type="match status" value="1"/>
</dbReference>
<evidence type="ECO:0000256" key="2">
    <source>
        <dbReference type="RuleBase" id="RU362080"/>
    </source>
</evidence>
<dbReference type="InterPro" id="IPR006442">
    <property type="entry name" value="Antitoxin_Phd/YefM"/>
</dbReference>
<dbReference type="NCBIfam" id="TIGR01552">
    <property type="entry name" value="phd_fam"/>
    <property type="match status" value="1"/>
</dbReference>
<proteinExistence type="inferred from homology"/>
<dbReference type="Gene3D" id="1.10.1220.170">
    <property type="match status" value="1"/>
</dbReference>
<comment type="similarity">
    <text evidence="1 2">Belongs to the phD/YefM antitoxin family.</text>
</comment>
<dbReference type="PANTHER" id="PTHR33713">
    <property type="entry name" value="ANTITOXIN YAFN-RELATED"/>
    <property type="match status" value="1"/>
</dbReference>
<comment type="function">
    <text evidence="2">Antitoxin component of a type II toxin-antitoxin (TA) system.</text>
</comment>
<dbReference type="RefSeq" id="WP_125586694.1">
    <property type="nucleotide sequence ID" value="NZ_JBHTMO010000005.1"/>
</dbReference>
<dbReference type="Pfam" id="PF02604">
    <property type="entry name" value="PhdYeFM_antitox"/>
    <property type="match status" value="1"/>
</dbReference>